<dbReference type="AlphaFoldDB" id="A0A5C3KJK5"/>
<sequence length="923" mass="96986">MTITYLSRFHRHPENQTKPQTITNTQPSPMPHDRAKSTLPPPIVRIHTILEARYSLNLSSSPGCSPCTALMTNFNPLHPSPLSATLPISSDPEDDWQQGRTGPHVPVPWDPRTHALSAFSPSSPHPPITRTRTKKKKSKFAPYSATPLSSTELWLSSKFTRAKSPLGASPYRSLNVATANTTKAAPGSSFVFGKKQKRQRPKSVKHTSVKRVGSSVNGISSSNSAGRGRFGQRLAGARVGLTSKSALTTTTTTSIPTANSDDSTPSTHHLIPSLNLPSPTLNLSDLQHSFTNALTSIPNASTASLQSISSYGSYTSASAASSRASSRAPSPVPSTITNNITNNHNNNSNTITITTNRDDASDSTTPGPYTYIKSQAAVYGVSNPPDHPTLPSTPYARSTSTLPKPYNPAASYSDPNISLSTVAAIYSTDSFHSITPEWHGAVREGRGQPSDWAEVVQVSTELPTPLPPPPRPNAFSRRVRKFSLPKFSAFSSSPSKSTPPPAPAPSPKEQPAANTGVSATPVPGRPLETRGMGMGIVITVESTTETKVVHEERAQSKPRPLPQVTPPDSPDARTQPQIHTARPKPNIPRRRPAPLPLPPFAPSAPQTSHAAELTSPQTAATATPTQTTAVYVPNPAPQTDSDTPTQLNKLTTLPAPAPAPAPSSLHQLASPLPSLPTASPRSPRFPPRAAPRMRPKGRRNPNPGARMSVVAEGTSTSGTSGLTQRLAASYNYASASDLSDAEPDGGRAGDHSRPGSRPGSINGETTSGSASGSGSSNGHGSDSAKPVLGAPKPKRVSGQVVYANGFYSHTSRSRSNSAAGMDSPKRTVFGSGLLNVSGEFAGAAVGVKVGEQGAVAAAKGGLGLDSGDHDEEIKSPQLEVDKVRSLKLAIGHDRKQSLGQSLLGFLKSPIKKQEGRSGNILLI</sequence>
<keyword evidence="3" id="KW-1185">Reference proteome</keyword>
<feature type="compositionally biased region" description="Low complexity" evidence="1">
    <location>
        <begin position="662"/>
        <end position="682"/>
    </location>
</feature>
<gene>
    <name evidence="2" type="ORF">FA15DRAFT_131119</name>
</gene>
<feature type="compositionally biased region" description="Basic residues" evidence="1">
    <location>
        <begin position="194"/>
        <end position="209"/>
    </location>
</feature>
<feature type="compositionally biased region" description="Polar residues" evidence="1">
    <location>
        <begin position="254"/>
        <end position="267"/>
    </location>
</feature>
<feature type="compositionally biased region" description="Low complexity" evidence="1">
    <location>
        <begin position="616"/>
        <end position="629"/>
    </location>
</feature>
<feature type="compositionally biased region" description="Low complexity" evidence="1">
    <location>
        <begin position="321"/>
        <end position="355"/>
    </location>
</feature>
<feature type="compositionally biased region" description="Polar residues" evidence="1">
    <location>
        <begin position="637"/>
        <end position="651"/>
    </location>
</feature>
<feature type="compositionally biased region" description="Low complexity" evidence="1">
    <location>
        <begin position="767"/>
        <end position="783"/>
    </location>
</feature>
<feature type="compositionally biased region" description="Basic and acidic residues" evidence="1">
    <location>
        <begin position="744"/>
        <end position="753"/>
    </location>
</feature>
<feature type="compositionally biased region" description="Low complexity" evidence="1">
    <location>
        <begin position="486"/>
        <end position="496"/>
    </location>
</feature>
<feature type="region of interest" description="Disordered" evidence="1">
    <location>
        <begin position="1"/>
        <end position="35"/>
    </location>
</feature>
<dbReference type="EMBL" id="ML210304">
    <property type="protein sequence ID" value="TFK20334.1"/>
    <property type="molecule type" value="Genomic_DNA"/>
</dbReference>
<proteinExistence type="predicted"/>
<evidence type="ECO:0000313" key="3">
    <source>
        <dbReference type="Proteomes" id="UP000307440"/>
    </source>
</evidence>
<feature type="region of interest" description="Disordered" evidence="1">
    <location>
        <begin position="248"/>
        <end position="273"/>
    </location>
</feature>
<organism evidence="2 3">
    <name type="scientific">Coprinopsis marcescibilis</name>
    <name type="common">Agaric fungus</name>
    <name type="synonym">Psathyrella marcescibilis</name>
    <dbReference type="NCBI Taxonomy" id="230819"/>
    <lineage>
        <taxon>Eukaryota</taxon>
        <taxon>Fungi</taxon>
        <taxon>Dikarya</taxon>
        <taxon>Basidiomycota</taxon>
        <taxon>Agaricomycotina</taxon>
        <taxon>Agaricomycetes</taxon>
        <taxon>Agaricomycetidae</taxon>
        <taxon>Agaricales</taxon>
        <taxon>Agaricineae</taxon>
        <taxon>Psathyrellaceae</taxon>
        <taxon>Coprinopsis</taxon>
    </lineage>
</organism>
<dbReference type="Proteomes" id="UP000307440">
    <property type="component" value="Unassembled WGS sequence"/>
</dbReference>
<feature type="region of interest" description="Disordered" evidence="1">
    <location>
        <begin position="734"/>
        <end position="794"/>
    </location>
</feature>
<feature type="compositionally biased region" description="Low complexity" evidence="1">
    <location>
        <begin position="212"/>
        <end position="224"/>
    </location>
</feature>
<feature type="compositionally biased region" description="Polar residues" evidence="1">
    <location>
        <begin position="16"/>
        <end position="27"/>
    </location>
</feature>
<feature type="region of interest" description="Disordered" evidence="1">
    <location>
        <begin position="185"/>
        <end position="231"/>
    </location>
</feature>
<evidence type="ECO:0000256" key="1">
    <source>
        <dbReference type="SAM" id="MobiDB-lite"/>
    </source>
</evidence>
<feature type="region of interest" description="Disordered" evidence="1">
    <location>
        <begin position="117"/>
        <end position="143"/>
    </location>
</feature>
<feature type="region of interest" description="Disordered" evidence="1">
    <location>
        <begin position="321"/>
        <end position="368"/>
    </location>
</feature>
<feature type="compositionally biased region" description="Pro residues" evidence="1">
    <location>
        <begin position="559"/>
        <end position="569"/>
    </location>
</feature>
<feature type="compositionally biased region" description="Pro residues" evidence="1">
    <location>
        <begin position="497"/>
        <end position="508"/>
    </location>
</feature>
<feature type="compositionally biased region" description="Pro residues" evidence="1">
    <location>
        <begin position="593"/>
        <end position="602"/>
    </location>
</feature>
<protein>
    <submittedName>
        <fullName evidence="2">Uncharacterized protein</fullName>
    </submittedName>
</protein>
<feature type="region of interest" description="Disordered" evidence="1">
    <location>
        <begin position="543"/>
        <end position="722"/>
    </location>
</feature>
<reference evidence="2 3" key="1">
    <citation type="journal article" date="2019" name="Nat. Ecol. Evol.">
        <title>Megaphylogeny resolves global patterns of mushroom evolution.</title>
        <authorList>
            <person name="Varga T."/>
            <person name="Krizsan K."/>
            <person name="Foldi C."/>
            <person name="Dima B."/>
            <person name="Sanchez-Garcia M."/>
            <person name="Sanchez-Ramirez S."/>
            <person name="Szollosi G.J."/>
            <person name="Szarkandi J.G."/>
            <person name="Papp V."/>
            <person name="Albert L."/>
            <person name="Andreopoulos W."/>
            <person name="Angelini C."/>
            <person name="Antonin V."/>
            <person name="Barry K.W."/>
            <person name="Bougher N.L."/>
            <person name="Buchanan P."/>
            <person name="Buyck B."/>
            <person name="Bense V."/>
            <person name="Catcheside P."/>
            <person name="Chovatia M."/>
            <person name="Cooper J."/>
            <person name="Damon W."/>
            <person name="Desjardin D."/>
            <person name="Finy P."/>
            <person name="Geml J."/>
            <person name="Haridas S."/>
            <person name="Hughes K."/>
            <person name="Justo A."/>
            <person name="Karasinski D."/>
            <person name="Kautmanova I."/>
            <person name="Kiss B."/>
            <person name="Kocsube S."/>
            <person name="Kotiranta H."/>
            <person name="LaButti K.M."/>
            <person name="Lechner B.E."/>
            <person name="Liimatainen K."/>
            <person name="Lipzen A."/>
            <person name="Lukacs Z."/>
            <person name="Mihaltcheva S."/>
            <person name="Morgado L.N."/>
            <person name="Niskanen T."/>
            <person name="Noordeloos M.E."/>
            <person name="Ohm R.A."/>
            <person name="Ortiz-Santana B."/>
            <person name="Ovrebo C."/>
            <person name="Racz N."/>
            <person name="Riley R."/>
            <person name="Savchenko A."/>
            <person name="Shiryaev A."/>
            <person name="Soop K."/>
            <person name="Spirin V."/>
            <person name="Szebenyi C."/>
            <person name="Tomsovsky M."/>
            <person name="Tulloss R.E."/>
            <person name="Uehling J."/>
            <person name="Grigoriev I.V."/>
            <person name="Vagvolgyi C."/>
            <person name="Papp T."/>
            <person name="Martin F.M."/>
            <person name="Miettinen O."/>
            <person name="Hibbett D.S."/>
            <person name="Nagy L.G."/>
        </authorList>
    </citation>
    <scope>NUCLEOTIDE SEQUENCE [LARGE SCALE GENOMIC DNA]</scope>
    <source>
        <strain evidence="2 3">CBS 121175</strain>
    </source>
</reference>
<feature type="region of interest" description="Disordered" evidence="1">
    <location>
        <begin position="486"/>
        <end position="530"/>
    </location>
</feature>
<name>A0A5C3KJK5_COPMA</name>
<evidence type="ECO:0000313" key="2">
    <source>
        <dbReference type="EMBL" id="TFK20334.1"/>
    </source>
</evidence>
<accession>A0A5C3KJK5</accession>